<dbReference type="Proteomes" id="UP001162233">
    <property type="component" value="Segment"/>
</dbReference>
<evidence type="ECO:0000313" key="1">
    <source>
        <dbReference type="EMBL" id="QED40639.1"/>
    </source>
</evidence>
<keyword evidence="2" id="KW-1185">Reference proteome</keyword>
<sequence>MHTYNSNSRHYGAHPVAHNNNYLLDKTTKVHMSPAANRFNNLHKQNYILNDWHAMSLAEKTQSVYESCKLSYQHRLDNNRNTTHDFSCEDILKISRQPASVSSRLLACNVNTATGQQHGVFFENGRKIATDSVDTAVV</sequence>
<accession>A0A5B8YRG3</accession>
<dbReference type="RefSeq" id="YP_010802555.1">
    <property type="nucleotide sequence ID" value="NC_077025.1"/>
</dbReference>
<evidence type="ECO:0000313" key="2">
    <source>
        <dbReference type="Proteomes" id="UP001162233"/>
    </source>
</evidence>
<reference evidence="1" key="1">
    <citation type="journal article" date="2019" name="Viruses">
        <title>A Novel Alphabaculovirus from the Soybean Looper, Chrysodeixis includens, that Produces Tetrahedral Occlusion Bodies and Encodes Two Copies of he65.</title>
        <authorList>
            <person name="Harrison R.L."/>
            <person name="Rowley D.L."/>
            <person name="Popham H.J.R."/>
        </authorList>
    </citation>
    <scope>NUCLEOTIDE SEQUENCE</scope>
    <source>
        <strain evidence="1">ChinNPV-1</strain>
    </source>
</reference>
<dbReference type="GeneID" id="80541325"/>
<dbReference type="KEGG" id="vg:80541325"/>
<proteinExistence type="predicted"/>
<organism evidence="1 2">
    <name type="scientific">Chrysodeixis includens nucleopolyhedrovirus</name>
    <dbReference type="NCBI Taxonomy" id="1207438"/>
    <lineage>
        <taxon>Viruses</taxon>
        <taxon>Viruses incertae sedis</taxon>
        <taxon>Naldaviricetes</taxon>
        <taxon>Lefavirales</taxon>
        <taxon>Baculoviridae</taxon>
        <taxon>Alphabaculovirus</taxon>
        <taxon>Alphabaculovirus chrincludentis</taxon>
        <taxon>Alphabaculovirus alterchrincludentis</taxon>
    </lineage>
</organism>
<protein>
    <submittedName>
        <fullName evidence="1">Uncharacterized protein</fullName>
    </submittedName>
</protein>
<dbReference type="EMBL" id="MK746083">
    <property type="protein sequence ID" value="QED40639.1"/>
    <property type="molecule type" value="Genomic_DNA"/>
</dbReference>
<name>A0A5B8YRG3_9ABAC</name>